<dbReference type="Gene3D" id="3.30.160.60">
    <property type="entry name" value="Classic Zinc Finger"/>
    <property type="match status" value="1"/>
</dbReference>
<evidence type="ECO:0000313" key="10">
    <source>
        <dbReference type="EMBL" id="CAH1231290.1"/>
    </source>
</evidence>
<dbReference type="Pfam" id="PF00630">
    <property type="entry name" value="Filamin"/>
    <property type="match status" value="1"/>
</dbReference>
<sequence length="681" mass="74886">MECPTCRKIVTLPQQGVEGLRSNFYVNNLLDFVVVKKGAGPGVPCQVCEGKEEGARSWCVQCAVLLCESCANLHRKFPAMKGHQILTQDNLKATECMPATFQRKAFCSKHEDHVITFYCEPCQTLVCVACALVDHRMDDGHNLVEIGAIAERKKLDLQELLGKVDHRTREAQASLNNVGQEISELPTSTDATIEQATICFDHLIALLQERQTEVINDIESGRQEVQKVLETQQEAIEFELAGLTSASEFCKQALEHGSDAHVIVVEDQARQRVEELLTTPTDLKAPPSKVVFLEGTVVAGLKDNVVKAGIVQVTTKVDASKCSCEIKPAVVELSSHFLINTIDKNGHLCFVPKDDVTVTLKDPLGQAVPTRLQERGRGLWEISYTPTVTGNHSLDVKVNGVSLAGTPFDVKVQYNNAPALTIGKHDRGPKGHFSPVDVAVDMAGNIVVVDGKNRRVHVFDGRTGLSLRFFTLVGDERPCGIDTDTNGQFIVTSQASQGVIRVYSREGTLAKTVNSDCFRELRGVTVLKDGRMLVVDKQQKSCLLLQPDGSLIRDIGKGQLENPWFVAVDELRDLFYVTDSDANKVFVFYLEGHMKFSFGEVGLGEGQILCPSGITLDPAGNIIVVNFLGGRLQVFRPDGTYLKTVAEVNTFSSGIVLTQDGHIAVACYWEHCVELYYYSYK</sequence>
<feature type="repeat" description="NHL" evidence="8">
    <location>
        <begin position="595"/>
        <end position="638"/>
    </location>
</feature>
<dbReference type="Gene3D" id="2.60.40.10">
    <property type="entry name" value="Immunoglobulins"/>
    <property type="match status" value="1"/>
</dbReference>
<dbReference type="GO" id="GO:0006513">
    <property type="term" value="P:protein monoubiquitination"/>
    <property type="evidence" value="ECO:0007669"/>
    <property type="project" value="TreeGrafter"/>
</dbReference>
<dbReference type="Pfam" id="PF08450">
    <property type="entry name" value="SGL"/>
    <property type="match status" value="1"/>
</dbReference>
<reference evidence="10" key="1">
    <citation type="submission" date="2022-01" db="EMBL/GenBank/DDBJ databases">
        <authorList>
            <person name="Braso-Vives M."/>
        </authorList>
    </citation>
    <scope>NUCLEOTIDE SEQUENCE</scope>
</reference>
<dbReference type="PROSITE" id="PS51125">
    <property type="entry name" value="NHL"/>
    <property type="match status" value="3"/>
</dbReference>
<feature type="repeat" description="NHL" evidence="8">
    <location>
        <begin position="434"/>
        <end position="462"/>
    </location>
</feature>
<dbReference type="EMBL" id="OV696686">
    <property type="protein sequence ID" value="CAH1231290.1"/>
    <property type="molecule type" value="Genomic_DNA"/>
</dbReference>
<dbReference type="PROSITE" id="PS50119">
    <property type="entry name" value="ZF_BBOX"/>
    <property type="match status" value="2"/>
</dbReference>
<dbReference type="SUPFAM" id="SSF57845">
    <property type="entry name" value="B-box zinc-binding domain"/>
    <property type="match status" value="1"/>
</dbReference>
<evidence type="ECO:0000256" key="2">
    <source>
        <dbReference type="ARBA" id="ARBA00022723"/>
    </source>
</evidence>
<dbReference type="CDD" id="cd19757">
    <property type="entry name" value="Bbox1"/>
    <property type="match status" value="1"/>
</dbReference>
<dbReference type="Pfam" id="PF00643">
    <property type="entry name" value="zf-B_box"/>
    <property type="match status" value="1"/>
</dbReference>
<evidence type="ECO:0000313" key="11">
    <source>
        <dbReference type="Proteomes" id="UP000838412"/>
    </source>
</evidence>
<evidence type="ECO:0000256" key="7">
    <source>
        <dbReference type="PROSITE-ProRule" id="PRU00087"/>
    </source>
</evidence>
<dbReference type="PANTHER" id="PTHR25462">
    <property type="entry name" value="BONUS, ISOFORM C-RELATED"/>
    <property type="match status" value="1"/>
</dbReference>
<feature type="repeat" description="NHL" evidence="8">
    <location>
        <begin position="556"/>
        <end position="591"/>
    </location>
</feature>
<dbReference type="PROSITE" id="PS50194">
    <property type="entry name" value="FILAMIN_REPEAT"/>
    <property type="match status" value="1"/>
</dbReference>
<dbReference type="InterPro" id="IPR013658">
    <property type="entry name" value="SGL"/>
</dbReference>
<dbReference type="InterPro" id="IPR017868">
    <property type="entry name" value="Filamin/ABP280_repeat-like"/>
</dbReference>
<dbReference type="SUPFAM" id="SSF101898">
    <property type="entry name" value="NHL repeat"/>
    <property type="match status" value="1"/>
</dbReference>
<dbReference type="InterPro" id="IPR001258">
    <property type="entry name" value="NHL_repeat"/>
</dbReference>
<dbReference type="GO" id="GO:0008270">
    <property type="term" value="F:zinc ion binding"/>
    <property type="evidence" value="ECO:0007669"/>
    <property type="project" value="UniProtKB-KW"/>
</dbReference>
<dbReference type="Proteomes" id="UP000838412">
    <property type="component" value="Chromosome 1"/>
</dbReference>
<dbReference type="OrthoDB" id="252722at2759"/>
<dbReference type="Gene3D" id="4.10.830.40">
    <property type="match status" value="1"/>
</dbReference>
<dbReference type="FunFam" id="2.120.10.30:FF:000151">
    <property type="entry name" value="Uncharacterized protein"/>
    <property type="match status" value="1"/>
</dbReference>
<dbReference type="InterPro" id="IPR003649">
    <property type="entry name" value="Bbox_C"/>
</dbReference>
<dbReference type="SMART" id="SM00336">
    <property type="entry name" value="BBOX"/>
    <property type="match status" value="2"/>
</dbReference>
<dbReference type="FunFam" id="2.60.40.10:FF:002465">
    <property type="entry name" value="Uncharacterized protein"/>
    <property type="match status" value="1"/>
</dbReference>
<dbReference type="SMART" id="SM00557">
    <property type="entry name" value="IG_FLMN"/>
    <property type="match status" value="1"/>
</dbReference>
<keyword evidence="5" id="KW-0862">Zinc</keyword>
<dbReference type="Pfam" id="PF22586">
    <property type="entry name" value="ANCHR-like_BBOX"/>
    <property type="match status" value="1"/>
</dbReference>
<comment type="similarity">
    <text evidence="1">Belongs to the TRIM/RBCC family.</text>
</comment>
<evidence type="ECO:0000256" key="8">
    <source>
        <dbReference type="PROSITE-ProRule" id="PRU00504"/>
    </source>
</evidence>
<keyword evidence="2" id="KW-0479">Metal-binding</keyword>
<feature type="domain" description="B box-type" evidence="9">
    <location>
        <begin position="102"/>
        <end position="146"/>
    </location>
</feature>
<dbReference type="GO" id="GO:0061630">
    <property type="term" value="F:ubiquitin protein ligase activity"/>
    <property type="evidence" value="ECO:0007669"/>
    <property type="project" value="TreeGrafter"/>
</dbReference>
<dbReference type="CDD" id="cd05819">
    <property type="entry name" value="NHL"/>
    <property type="match status" value="1"/>
</dbReference>
<dbReference type="InterPro" id="IPR001298">
    <property type="entry name" value="Filamin/ABP280_rpt"/>
</dbReference>
<accession>A0A8J9W3H9</accession>
<feature type="domain" description="B box-type" evidence="9">
    <location>
        <begin position="40"/>
        <end position="88"/>
    </location>
</feature>
<keyword evidence="11" id="KW-1185">Reference proteome</keyword>
<keyword evidence="3" id="KW-0677">Repeat</keyword>
<dbReference type="InterPro" id="IPR014756">
    <property type="entry name" value="Ig_E-set"/>
</dbReference>
<dbReference type="SMART" id="SM00502">
    <property type="entry name" value="BBC"/>
    <property type="match status" value="1"/>
</dbReference>
<proteinExistence type="inferred from homology"/>
<gene>
    <name evidence="10" type="primary">TRIM2</name>
    <name evidence="10" type="ORF">BLAG_LOCUS1242</name>
</gene>
<organism evidence="10 11">
    <name type="scientific">Branchiostoma lanceolatum</name>
    <name type="common">Common lancelet</name>
    <name type="synonym">Amphioxus lanceolatum</name>
    <dbReference type="NCBI Taxonomy" id="7740"/>
    <lineage>
        <taxon>Eukaryota</taxon>
        <taxon>Metazoa</taxon>
        <taxon>Chordata</taxon>
        <taxon>Cephalochordata</taxon>
        <taxon>Leptocardii</taxon>
        <taxon>Amphioxiformes</taxon>
        <taxon>Branchiostomatidae</taxon>
        <taxon>Branchiostoma</taxon>
    </lineage>
</organism>
<evidence type="ECO:0000256" key="4">
    <source>
        <dbReference type="ARBA" id="ARBA00022771"/>
    </source>
</evidence>
<dbReference type="InterPro" id="IPR000315">
    <property type="entry name" value="Znf_B-box"/>
</dbReference>
<dbReference type="InterPro" id="IPR013783">
    <property type="entry name" value="Ig-like_fold"/>
</dbReference>
<protein>
    <submittedName>
        <fullName evidence="10">TRIM2 protein</fullName>
    </submittedName>
</protein>
<dbReference type="InterPro" id="IPR047153">
    <property type="entry name" value="TRIM45/56/19-like"/>
</dbReference>
<evidence type="ECO:0000256" key="1">
    <source>
        <dbReference type="ARBA" id="ARBA00008518"/>
    </source>
</evidence>
<name>A0A8J9W3H9_BRALA</name>
<evidence type="ECO:0000256" key="3">
    <source>
        <dbReference type="ARBA" id="ARBA00022737"/>
    </source>
</evidence>
<feature type="repeat" description="Filamin" evidence="7">
    <location>
        <begin position="326"/>
        <end position="412"/>
    </location>
</feature>
<evidence type="ECO:0000256" key="5">
    <source>
        <dbReference type="ARBA" id="ARBA00022833"/>
    </source>
</evidence>
<dbReference type="PANTHER" id="PTHR25462:SF229">
    <property type="entry name" value="TRANSCRIPTION INTERMEDIARY FACTOR 1-BETA"/>
    <property type="match status" value="1"/>
</dbReference>
<dbReference type="Gene3D" id="2.120.10.30">
    <property type="entry name" value="TolB, C-terminal domain"/>
    <property type="match status" value="2"/>
</dbReference>
<evidence type="ECO:0000259" key="9">
    <source>
        <dbReference type="PROSITE" id="PS50119"/>
    </source>
</evidence>
<keyword evidence="4 6" id="KW-0863">Zinc-finger</keyword>
<evidence type="ECO:0000256" key="6">
    <source>
        <dbReference type="PROSITE-ProRule" id="PRU00024"/>
    </source>
</evidence>
<dbReference type="SUPFAM" id="SSF81296">
    <property type="entry name" value="E set domains"/>
    <property type="match status" value="1"/>
</dbReference>
<dbReference type="AlphaFoldDB" id="A0A8J9W3H9"/>
<dbReference type="InterPro" id="IPR011042">
    <property type="entry name" value="6-blade_b-propeller_TolB-like"/>
</dbReference>